<comment type="similarity">
    <text evidence="7">Belongs to the TonB-dependent receptor family.</text>
</comment>
<accession>A0AA37MJC4</accession>
<keyword evidence="5 7" id="KW-0472">Membrane</keyword>
<dbReference type="RefSeq" id="WP_223918717.1">
    <property type="nucleotide sequence ID" value="NZ_BPTR01000001.1"/>
</dbReference>
<reference evidence="10" key="1">
    <citation type="submission" date="2021-08" db="EMBL/GenBank/DDBJ databases">
        <title>Prevotella lacticifex sp. nov., isolated from rumen of cow.</title>
        <authorList>
            <person name="Shinkai T."/>
            <person name="Ikeyama N."/>
            <person name="Kumagai M."/>
            <person name="Ohmori H."/>
            <person name="Sakamoto M."/>
            <person name="Ohkuma M."/>
            <person name="Mitsumori M."/>
        </authorList>
    </citation>
    <scope>NUCLEOTIDE SEQUENCE</scope>
    <source>
        <strain evidence="10">DSM 11371</strain>
    </source>
</reference>
<evidence type="ECO:0000256" key="5">
    <source>
        <dbReference type="ARBA" id="ARBA00023136"/>
    </source>
</evidence>
<proteinExistence type="inferred from homology"/>
<dbReference type="InterPro" id="IPR023996">
    <property type="entry name" value="TonB-dep_OMP_SusC/RagA"/>
</dbReference>
<sequence>MGKKRIMLPILLSLCTTTITTSWASTPQGVTTTKDDGIVSGQVLDETGQPLPGVTIRIDGSKNGVASDYDGRFSIQVAKGKSINITCSYIGCKTQKRTLKSGEDDVIIFMVDDKATLEEVVITGYQQIDRRNLTSSVTSVKMEDIARAGISSVDKMLQGRIPDLVLSNNSGEINSTPKIRIRGTSTLIGNREPLWVVDGIIINDPVNLKSDVINDPDYVNRIGNAISGINPQDIDRIDVLKDAAATALYGTRAANGVIVVTTKKGRAGKPVISYSFTGTLRQRPRYTDSKIDLMNSKERTQVSRELANMHYSFPSDMSYVGYEDALQKYYSGVYTREEFEQAVAKAETQNTDWFKLLTHDSFSQDHSVNISGGADKFRYYASLGYTGDDDVINNNTGKRYTAATNLDFTLSDKIQASLNLSMYTNKKHYNQSELSPIDYAYNTSRTIPAYDADGNYYYYKKNSVGSGAYDYSFLNELDNSYVSQRTNGFKATINLRYVPKEWLNFNAIFAYSGTNTNIEGWYGERSFHAAALRMSQYGVPAPTNSEMPFGGELSEDNTELHDWTARLQANINKDFGANKEHNINIAVGMEASSSKYKGNQFTQRGYYADRGRKFTTSIPKKYTAYLSWLAGNMPTITDNITNLASIYGTASYSYKQYFTINANTRYDGSNRFGDRSNEKILPVWSVSANANLKEIAHINANWLDALTYKVSYGGQGNMLEGQTPKLTITKGAYDAHYDEMVSTVDKFANPDLKWEKTQSFNMGIEGAFFNSRLLLSAEYYYKKTNDAFMNKTISDVNGFTSYVVNSGQIINKGYNFAITATPVQNTDWNWMVSATLSKVMNKMNTAPGEDAYDINDYLNGTAIVNGEPIGVFYSYRFAGLNPENGGPTFDDWKDRQDELIGLSKYETATRVLELSGKRDPDITGSLSSTLTYKDWRLGIFMDYSLGNKVRLFHLFNQGTGTSLGPGYIYPENNLNRALLNRWMKPGDEKFTNIPSIMSHDQYGFYDYTTHWSEKIFYQGVPFGKDAWSMYDYSNVRVVNADYLRLTSLSLTYEVPVKVLLNYGLQRLAITLTGNNLYTWCNSKLKGQTPTQSGFAEVQLSDTPYYTIGVNIQF</sequence>
<dbReference type="Pfam" id="PF13715">
    <property type="entry name" value="CarbopepD_reg_2"/>
    <property type="match status" value="1"/>
</dbReference>
<protein>
    <submittedName>
        <fullName evidence="10">SusC/RagA family TonB-linked outer membrane protein</fullName>
    </submittedName>
</protein>
<evidence type="ECO:0000256" key="8">
    <source>
        <dbReference type="SAM" id="SignalP"/>
    </source>
</evidence>
<dbReference type="SUPFAM" id="SSF49464">
    <property type="entry name" value="Carboxypeptidase regulatory domain-like"/>
    <property type="match status" value="1"/>
</dbReference>
<keyword evidence="8" id="KW-0732">Signal</keyword>
<dbReference type="SUPFAM" id="SSF56935">
    <property type="entry name" value="Porins"/>
    <property type="match status" value="1"/>
</dbReference>
<keyword evidence="6 7" id="KW-0998">Cell outer membrane</keyword>
<comment type="subcellular location">
    <subcellularLocation>
        <location evidence="1 7">Cell outer membrane</location>
        <topology evidence="1 7">Multi-pass membrane protein</topology>
    </subcellularLocation>
</comment>
<evidence type="ECO:0000256" key="2">
    <source>
        <dbReference type="ARBA" id="ARBA00022448"/>
    </source>
</evidence>
<keyword evidence="4 7" id="KW-0812">Transmembrane</keyword>
<dbReference type="InterPro" id="IPR023997">
    <property type="entry name" value="TonB-dep_OMP_SusC/RagA_CS"/>
</dbReference>
<dbReference type="InterPro" id="IPR012910">
    <property type="entry name" value="Plug_dom"/>
</dbReference>
<evidence type="ECO:0000313" key="10">
    <source>
        <dbReference type="EMBL" id="GJG28331.1"/>
    </source>
</evidence>
<evidence type="ECO:0000313" key="11">
    <source>
        <dbReference type="Proteomes" id="UP000887043"/>
    </source>
</evidence>
<dbReference type="NCBIfam" id="TIGR04057">
    <property type="entry name" value="SusC_RagA_signa"/>
    <property type="match status" value="1"/>
</dbReference>
<evidence type="ECO:0000256" key="3">
    <source>
        <dbReference type="ARBA" id="ARBA00022452"/>
    </source>
</evidence>
<dbReference type="InterPro" id="IPR008969">
    <property type="entry name" value="CarboxyPept-like_regulatory"/>
</dbReference>
<comment type="caution">
    <text evidence="10">The sequence shown here is derived from an EMBL/GenBank/DDBJ whole genome shotgun (WGS) entry which is preliminary data.</text>
</comment>
<feature type="signal peptide" evidence="8">
    <location>
        <begin position="1"/>
        <end position="24"/>
    </location>
</feature>
<dbReference type="EMBL" id="BPTR01000001">
    <property type="protein sequence ID" value="GJG28331.1"/>
    <property type="molecule type" value="Genomic_DNA"/>
</dbReference>
<dbReference type="NCBIfam" id="TIGR04056">
    <property type="entry name" value="OMP_RagA_SusC"/>
    <property type="match status" value="1"/>
</dbReference>
<keyword evidence="3 7" id="KW-1134">Transmembrane beta strand</keyword>
<evidence type="ECO:0000256" key="1">
    <source>
        <dbReference type="ARBA" id="ARBA00004571"/>
    </source>
</evidence>
<dbReference type="InterPro" id="IPR037066">
    <property type="entry name" value="Plug_dom_sf"/>
</dbReference>
<dbReference type="PROSITE" id="PS52016">
    <property type="entry name" value="TONB_DEPENDENT_REC_3"/>
    <property type="match status" value="1"/>
</dbReference>
<dbReference type="Proteomes" id="UP000887043">
    <property type="component" value="Unassembled WGS sequence"/>
</dbReference>
<dbReference type="InterPro" id="IPR036942">
    <property type="entry name" value="Beta-barrel_TonB_sf"/>
</dbReference>
<dbReference type="AlphaFoldDB" id="A0AA37MJC4"/>
<organism evidence="10 11">
    <name type="scientific">Segatella bryantii</name>
    <name type="common">Prevotella bryantii</name>
    <dbReference type="NCBI Taxonomy" id="77095"/>
    <lineage>
        <taxon>Bacteria</taxon>
        <taxon>Pseudomonadati</taxon>
        <taxon>Bacteroidota</taxon>
        <taxon>Bacteroidia</taxon>
        <taxon>Bacteroidales</taxon>
        <taxon>Prevotellaceae</taxon>
        <taxon>Segatella</taxon>
    </lineage>
</organism>
<name>A0AA37MJC4_SEGBR</name>
<evidence type="ECO:0000259" key="9">
    <source>
        <dbReference type="Pfam" id="PF07715"/>
    </source>
</evidence>
<feature type="chain" id="PRO_5041422404" evidence="8">
    <location>
        <begin position="25"/>
        <end position="1113"/>
    </location>
</feature>
<evidence type="ECO:0000256" key="6">
    <source>
        <dbReference type="ARBA" id="ARBA00023237"/>
    </source>
</evidence>
<dbReference type="InterPro" id="IPR039426">
    <property type="entry name" value="TonB-dep_rcpt-like"/>
</dbReference>
<dbReference type="Pfam" id="PF07715">
    <property type="entry name" value="Plug"/>
    <property type="match status" value="1"/>
</dbReference>
<feature type="domain" description="TonB-dependent receptor plug" evidence="9">
    <location>
        <begin position="130"/>
        <end position="257"/>
    </location>
</feature>
<dbReference type="Gene3D" id="2.60.40.1120">
    <property type="entry name" value="Carboxypeptidase-like, regulatory domain"/>
    <property type="match status" value="1"/>
</dbReference>
<gene>
    <name evidence="10" type="ORF">PRRU23_20310</name>
</gene>
<evidence type="ECO:0000256" key="7">
    <source>
        <dbReference type="PROSITE-ProRule" id="PRU01360"/>
    </source>
</evidence>
<keyword evidence="2 7" id="KW-0813">Transport</keyword>
<dbReference type="Gene3D" id="2.170.130.10">
    <property type="entry name" value="TonB-dependent receptor, plug domain"/>
    <property type="match status" value="1"/>
</dbReference>
<dbReference type="GO" id="GO:0009279">
    <property type="term" value="C:cell outer membrane"/>
    <property type="evidence" value="ECO:0007669"/>
    <property type="project" value="UniProtKB-SubCell"/>
</dbReference>
<evidence type="ECO:0000256" key="4">
    <source>
        <dbReference type="ARBA" id="ARBA00022692"/>
    </source>
</evidence>
<dbReference type="Gene3D" id="2.40.170.20">
    <property type="entry name" value="TonB-dependent receptor, beta-barrel domain"/>
    <property type="match status" value="1"/>
</dbReference>